<gene>
    <name evidence="2" type="ordered locus">CCNA_00429</name>
</gene>
<feature type="region of interest" description="Disordered" evidence="1">
    <location>
        <begin position="1"/>
        <end position="28"/>
    </location>
</feature>
<dbReference type="HOGENOM" id="CLU_3023611_0_0_5"/>
<dbReference type="RefSeq" id="YP_002515804.1">
    <property type="nucleotide sequence ID" value="NC_011916.1"/>
</dbReference>
<keyword evidence="3" id="KW-1185">Reference proteome</keyword>
<dbReference type="EMBL" id="CP001340">
    <property type="protein sequence ID" value="ACL93896.1"/>
    <property type="molecule type" value="Genomic_DNA"/>
</dbReference>
<accession>A0A0H3C6V2</accession>
<dbReference type="AlphaFoldDB" id="A0A0H3C6V2"/>
<protein>
    <submittedName>
        <fullName evidence="2">Uncharacterized protein</fullName>
    </submittedName>
</protein>
<sequence length="55" mass="5756">MSSRPQRAARSAGTQGVTKRGALATPGSRVGFAAREDMSLRGLGGVNARNWRGRA</sequence>
<reference evidence="2 3" key="1">
    <citation type="journal article" date="2010" name="J. Bacteriol.">
        <title>The genetic basis of laboratory adaptation in Caulobacter crescentus.</title>
        <authorList>
            <person name="Marks M.E."/>
            <person name="Castro-Rojas C.M."/>
            <person name="Teiling C."/>
            <person name="Du L."/>
            <person name="Kapatral V."/>
            <person name="Walunas T.L."/>
            <person name="Crosson S."/>
        </authorList>
    </citation>
    <scope>NUCLEOTIDE SEQUENCE [LARGE SCALE GENOMIC DNA]</scope>
    <source>
        <strain evidence="3">NA1000 / CB15N</strain>
    </source>
</reference>
<dbReference type="KEGG" id="ccs:CCNA_00429"/>
<proteinExistence type="predicted"/>
<evidence type="ECO:0000256" key="1">
    <source>
        <dbReference type="SAM" id="MobiDB-lite"/>
    </source>
</evidence>
<dbReference type="Proteomes" id="UP000001364">
    <property type="component" value="Chromosome"/>
</dbReference>
<dbReference type="RefSeq" id="WP_012639956.1">
    <property type="nucleotide sequence ID" value="NC_011916.1"/>
</dbReference>
<name>A0A0H3C6V2_CAUVN</name>
<evidence type="ECO:0000313" key="3">
    <source>
        <dbReference type="Proteomes" id="UP000001364"/>
    </source>
</evidence>
<organism evidence="2 3">
    <name type="scientific">Caulobacter vibrioides (strain NA1000 / CB15N)</name>
    <name type="common">Caulobacter crescentus</name>
    <dbReference type="NCBI Taxonomy" id="565050"/>
    <lineage>
        <taxon>Bacteria</taxon>
        <taxon>Pseudomonadati</taxon>
        <taxon>Pseudomonadota</taxon>
        <taxon>Alphaproteobacteria</taxon>
        <taxon>Caulobacterales</taxon>
        <taxon>Caulobacteraceae</taxon>
        <taxon>Caulobacter</taxon>
    </lineage>
</organism>
<dbReference type="GeneID" id="7330556"/>
<evidence type="ECO:0000313" key="2">
    <source>
        <dbReference type="EMBL" id="ACL93896.1"/>
    </source>
</evidence>